<name>A0A931GTA5_9BACT</name>
<protein>
    <submittedName>
        <fullName evidence="2">PIN domain-containing protein</fullName>
    </submittedName>
</protein>
<evidence type="ECO:0000313" key="3">
    <source>
        <dbReference type="Proteomes" id="UP000628448"/>
    </source>
</evidence>
<dbReference type="Proteomes" id="UP000628448">
    <property type="component" value="Unassembled WGS sequence"/>
</dbReference>
<dbReference type="InterPro" id="IPR029060">
    <property type="entry name" value="PIN-like_dom_sf"/>
</dbReference>
<feature type="domain" description="PIN" evidence="1">
    <location>
        <begin position="4"/>
        <end position="116"/>
    </location>
</feature>
<evidence type="ECO:0000313" key="2">
    <source>
        <dbReference type="EMBL" id="MBG9375326.1"/>
    </source>
</evidence>
<organism evidence="2 3">
    <name type="scientific">Panacibacter microcysteis</name>
    <dbReference type="NCBI Taxonomy" id="2793269"/>
    <lineage>
        <taxon>Bacteria</taxon>
        <taxon>Pseudomonadati</taxon>
        <taxon>Bacteroidota</taxon>
        <taxon>Chitinophagia</taxon>
        <taxon>Chitinophagales</taxon>
        <taxon>Chitinophagaceae</taxon>
        <taxon>Panacibacter</taxon>
    </lineage>
</organism>
<dbReference type="SUPFAM" id="SSF88723">
    <property type="entry name" value="PIN domain-like"/>
    <property type="match status" value="1"/>
</dbReference>
<comment type="caution">
    <text evidence="2">The sequence shown here is derived from an EMBL/GenBank/DDBJ whole genome shotgun (WGS) entry which is preliminary data.</text>
</comment>
<reference evidence="2" key="1">
    <citation type="submission" date="2020-11" db="EMBL/GenBank/DDBJ databases">
        <title>Bacterial whole genome sequence for Panacibacter sp. DH6.</title>
        <authorList>
            <person name="Le V."/>
            <person name="Ko S."/>
            <person name="Ahn C.-Y."/>
            <person name="Oh H.-M."/>
        </authorList>
    </citation>
    <scope>NUCLEOTIDE SEQUENCE</scope>
    <source>
        <strain evidence="2">DH6</strain>
    </source>
</reference>
<sequence length="140" mass="15999">MAFRVFLDANILLDFTLKREGYEPSKKILEAAIKGRLKAFITPSILHIVGYWLTKAYGNAKAKELLLALLADVTVIDITHIITLNALHSKIKDIEDALQYYTAIDHKLDYFITQDKELQKESIPALPVYSPEEFLKEFES</sequence>
<dbReference type="Pfam" id="PF13470">
    <property type="entry name" value="PIN_3"/>
    <property type="match status" value="1"/>
</dbReference>
<dbReference type="CDD" id="cd09854">
    <property type="entry name" value="PIN_VapC-like"/>
    <property type="match status" value="1"/>
</dbReference>
<gene>
    <name evidence="2" type="ORF">I5907_03720</name>
</gene>
<dbReference type="InterPro" id="IPR002716">
    <property type="entry name" value="PIN_dom"/>
</dbReference>
<dbReference type="EMBL" id="JADWYR010000001">
    <property type="protein sequence ID" value="MBG9375326.1"/>
    <property type="molecule type" value="Genomic_DNA"/>
</dbReference>
<evidence type="ECO:0000259" key="1">
    <source>
        <dbReference type="Pfam" id="PF13470"/>
    </source>
</evidence>
<keyword evidence="3" id="KW-1185">Reference proteome</keyword>
<accession>A0A931GTA5</accession>
<dbReference type="AlphaFoldDB" id="A0A931GTA5"/>
<dbReference type="RefSeq" id="WP_196989382.1">
    <property type="nucleotide sequence ID" value="NZ_JADWYR010000001.1"/>
</dbReference>
<proteinExistence type="predicted"/>